<dbReference type="EMBL" id="AYYP01000030">
    <property type="protein sequence ID" value="KRM64542.1"/>
    <property type="molecule type" value="Genomic_DNA"/>
</dbReference>
<dbReference type="SUPFAM" id="SSF55729">
    <property type="entry name" value="Acyl-CoA N-acyltransferases (Nat)"/>
    <property type="match status" value="1"/>
</dbReference>
<name>A0A0R2AAP8_9LACO</name>
<evidence type="ECO:0000259" key="1">
    <source>
        <dbReference type="PROSITE" id="PS51186"/>
    </source>
</evidence>
<protein>
    <submittedName>
        <fullName evidence="2">GNAT family acetyltransferase</fullName>
    </submittedName>
</protein>
<dbReference type="GO" id="GO:0016747">
    <property type="term" value="F:acyltransferase activity, transferring groups other than amino-acyl groups"/>
    <property type="evidence" value="ECO:0007669"/>
    <property type="project" value="InterPro"/>
</dbReference>
<dbReference type="RefSeq" id="WP_056976657.1">
    <property type="nucleotide sequence ID" value="NZ_AYYP01000030.1"/>
</dbReference>
<dbReference type="PANTHER" id="PTHR43233:SF1">
    <property type="entry name" value="FAMILY N-ACETYLTRANSFERASE, PUTATIVE (AFU_ORTHOLOGUE AFUA_6G03350)-RELATED"/>
    <property type="match status" value="1"/>
</dbReference>
<dbReference type="PROSITE" id="PS51186">
    <property type="entry name" value="GNAT"/>
    <property type="match status" value="1"/>
</dbReference>
<dbReference type="PATRIC" id="fig|1423718.3.peg.1890"/>
<dbReference type="CDD" id="cd04301">
    <property type="entry name" value="NAT_SF"/>
    <property type="match status" value="1"/>
</dbReference>
<dbReference type="PANTHER" id="PTHR43233">
    <property type="entry name" value="FAMILY N-ACETYLTRANSFERASE, PUTATIVE (AFU_ORTHOLOGUE AFUA_6G03350)-RELATED"/>
    <property type="match status" value="1"/>
</dbReference>
<dbReference type="Proteomes" id="UP000051008">
    <property type="component" value="Unassembled WGS sequence"/>
</dbReference>
<reference evidence="2 3" key="1">
    <citation type="journal article" date="2015" name="Genome Announc.">
        <title>Expanding the biotechnology potential of lactobacilli through comparative genomics of 213 strains and associated genera.</title>
        <authorList>
            <person name="Sun Z."/>
            <person name="Harris H.M."/>
            <person name="McCann A."/>
            <person name="Guo C."/>
            <person name="Argimon S."/>
            <person name="Zhang W."/>
            <person name="Yang X."/>
            <person name="Jeffery I.B."/>
            <person name="Cooney J.C."/>
            <person name="Kagawa T.F."/>
            <person name="Liu W."/>
            <person name="Song Y."/>
            <person name="Salvetti E."/>
            <person name="Wrobel A."/>
            <person name="Rasinkangas P."/>
            <person name="Parkhill J."/>
            <person name="Rea M.C."/>
            <person name="O'Sullivan O."/>
            <person name="Ritari J."/>
            <person name="Douillard F.P."/>
            <person name="Paul Ross R."/>
            <person name="Yang R."/>
            <person name="Briner A.E."/>
            <person name="Felis G.E."/>
            <person name="de Vos W.M."/>
            <person name="Barrangou R."/>
            <person name="Klaenhammer T.R."/>
            <person name="Caufield P.W."/>
            <person name="Cui Y."/>
            <person name="Zhang H."/>
            <person name="O'Toole P.W."/>
        </authorList>
    </citation>
    <scope>NUCLEOTIDE SEQUENCE [LARGE SCALE GENOMIC DNA]</scope>
    <source>
        <strain evidence="2 3">DSM 20509</strain>
    </source>
</reference>
<dbReference type="Pfam" id="PF00583">
    <property type="entry name" value="Acetyltransf_1"/>
    <property type="match status" value="1"/>
</dbReference>
<comment type="caution">
    <text evidence="2">The sequence shown here is derived from an EMBL/GenBank/DDBJ whole genome shotgun (WGS) entry which is preliminary data.</text>
</comment>
<dbReference type="OrthoDB" id="9775804at2"/>
<keyword evidence="2" id="KW-0808">Transferase</keyword>
<evidence type="ECO:0000313" key="3">
    <source>
        <dbReference type="Proteomes" id="UP000051008"/>
    </source>
</evidence>
<gene>
    <name evidence="2" type="ORF">FC14_GL001818</name>
</gene>
<proteinExistence type="predicted"/>
<evidence type="ECO:0000313" key="2">
    <source>
        <dbReference type="EMBL" id="KRM64542.1"/>
    </source>
</evidence>
<keyword evidence="3" id="KW-1185">Reference proteome</keyword>
<dbReference type="InterPro" id="IPR000182">
    <property type="entry name" value="GNAT_dom"/>
</dbReference>
<organism evidence="2 3">
    <name type="scientific">Ligilactobacillus agilis DSM 20509</name>
    <dbReference type="NCBI Taxonomy" id="1423718"/>
    <lineage>
        <taxon>Bacteria</taxon>
        <taxon>Bacillati</taxon>
        <taxon>Bacillota</taxon>
        <taxon>Bacilli</taxon>
        <taxon>Lactobacillales</taxon>
        <taxon>Lactobacillaceae</taxon>
        <taxon>Ligilactobacillus</taxon>
    </lineage>
</organism>
<dbReference type="InterPro" id="IPR053144">
    <property type="entry name" value="Acetyltransferase_Butenolide"/>
</dbReference>
<dbReference type="Gene3D" id="3.40.630.30">
    <property type="match status" value="1"/>
</dbReference>
<accession>A0A0R2AAP8</accession>
<dbReference type="InterPro" id="IPR016181">
    <property type="entry name" value="Acyl_CoA_acyltransferase"/>
</dbReference>
<dbReference type="AlphaFoldDB" id="A0A0R2AAP8"/>
<sequence length="135" mass="15498">MDIVVNPKINKSELSRFFTEMEQQADAEEVASFKKGLKKSYVIAAYEDKKLIGFVKAVSDYATLVYIQDLLVLPSYQHLRVNKTLMHHLLNYFGTIEQVVISPLIKADAKFYRQLGFSAGVEQGLETYFVDRRAR</sequence>
<feature type="domain" description="N-acetyltransferase" evidence="1">
    <location>
        <begin position="1"/>
        <end position="135"/>
    </location>
</feature>